<dbReference type="GO" id="GO:0016020">
    <property type="term" value="C:membrane"/>
    <property type="evidence" value="ECO:0007669"/>
    <property type="project" value="InterPro"/>
</dbReference>
<feature type="domain" description="SRCR" evidence="3">
    <location>
        <begin position="1"/>
        <end position="63"/>
    </location>
</feature>
<protein>
    <recommendedName>
        <fullName evidence="3">SRCR domain-containing protein</fullName>
    </recommendedName>
</protein>
<dbReference type="Gene3D" id="3.10.250.10">
    <property type="entry name" value="SRCR-like domain"/>
    <property type="match status" value="1"/>
</dbReference>
<evidence type="ECO:0000313" key="4">
    <source>
        <dbReference type="EMBL" id="KAH3788505.1"/>
    </source>
</evidence>
<feature type="disulfide bond" evidence="2">
    <location>
        <begin position="32"/>
        <end position="42"/>
    </location>
</feature>
<dbReference type="SUPFAM" id="SSF56487">
    <property type="entry name" value="SRCR-like"/>
    <property type="match status" value="1"/>
</dbReference>
<dbReference type="InterPro" id="IPR036772">
    <property type="entry name" value="SRCR-like_dom_sf"/>
</dbReference>
<dbReference type="EMBL" id="JAIWYP010000008">
    <property type="protein sequence ID" value="KAH3788505.1"/>
    <property type="molecule type" value="Genomic_DNA"/>
</dbReference>
<evidence type="ECO:0000259" key="3">
    <source>
        <dbReference type="PROSITE" id="PS50287"/>
    </source>
</evidence>
<accession>A0A9D4F2H6</accession>
<evidence type="ECO:0000256" key="1">
    <source>
        <dbReference type="ARBA" id="ARBA00023157"/>
    </source>
</evidence>
<keyword evidence="5" id="KW-1185">Reference proteome</keyword>
<feature type="non-terminal residue" evidence="4">
    <location>
        <position position="64"/>
    </location>
</feature>
<dbReference type="Pfam" id="PF00530">
    <property type="entry name" value="SRCR"/>
    <property type="match status" value="1"/>
</dbReference>
<name>A0A9D4F2H6_DREPO</name>
<proteinExistence type="predicted"/>
<reference evidence="4" key="1">
    <citation type="journal article" date="2019" name="bioRxiv">
        <title>The Genome of the Zebra Mussel, Dreissena polymorpha: A Resource for Invasive Species Research.</title>
        <authorList>
            <person name="McCartney M.A."/>
            <person name="Auch B."/>
            <person name="Kono T."/>
            <person name="Mallez S."/>
            <person name="Zhang Y."/>
            <person name="Obille A."/>
            <person name="Becker A."/>
            <person name="Abrahante J.E."/>
            <person name="Garbe J."/>
            <person name="Badalamenti J.P."/>
            <person name="Herman A."/>
            <person name="Mangelson H."/>
            <person name="Liachko I."/>
            <person name="Sullivan S."/>
            <person name="Sone E.D."/>
            <person name="Koren S."/>
            <person name="Silverstein K.A.T."/>
            <person name="Beckman K.B."/>
            <person name="Gohl D.M."/>
        </authorList>
    </citation>
    <scope>NUCLEOTIDE SEQUENCE</scope>
    <source>
        <strain evidence="4">Duluth1</strain>
        <tissue evidence="4">Whole animal</tissue>
    </source>
</reference>
<reference evidence="4" key="2">
    <citation type="submission" date="2020-11" db="EMBL/GenBank/DDBJ databases">
        <authorList>
            <person name="McCartney M.A."/>
            <person name="Auch B."/>
            <person name="Kono T."/>
            <person name="Mallez S."/>
            <person name="Becker A."/>
            <person name="Gohl D.M."/>
            <person name="Silverstein K.A.T."/>
            <person name="Koren S."/>
            <person name="Bechman K.B."/>
            <person name="Herman A."/>
            <person name="Abrahante J.E."/>
            <person name="Garbe J."/>
        </authorList>
    </citation>
    <scope>NUCLEOTIDE SEQUENCE</scope>
    <source>
        <strain evidence="4">Duluth1</strain>
        <tissue evidence="4">Whole animal</tissue>
    </source>
</reference>
<dbReference type="Proteomes" id="UP000828390">
    <property type="component" value="Unassembled WGS sequence"/>
</dbReference>
<sequence>MLGMASDSSVPTISFFSPSLSSQQQLIHGLNCGGNESTLAECGHDDFGSTPCGNSDIAAVICTK</sequence>
<comment type="caution">
    <text evidence="4">The sequence shown here is derived from an EMBL/GenBank/DDBJ whole genome shotgun (WGS) entry which is preliminary data.</text>
</comment>
<organism evidence="4 5">
    <name type="scientific">Dreissena polymorpha</name>
    <name type="common">Zebra mussel</name>
    <name type="synonym">Mytilus polymorpha</name>
    <dbReference type="NCBI Taxonomy" id="45954"/>
    <lineage>
        <taxon>Eukaryota</taxon>
        <taxon>Metazoa</taxon>
        <taxon>Spiralia</taxon>
        <taxon>Lophotrochozoa</taxon>
        <taxon>Mollusca</taxon>
        <taxon>Bivalvia</taxon>
        <taxon>Autobranchia</taxon>
        <taxon>Heteroconchia</taxon>
        <taxon>Euheterodonta</taxon>
        <taxon>Imparidentia</taxon>
        <taxon>Neoheterodontei</taxon>
        <taxon>Myida</taxon>
        <taxon>Dreissenoidea</taxon>
        <taxon>Dreissenidae</taxon>
        <taxon>Dreissena</taxon>
    </lineage>
</organism>
<dbReference type="PROSITE" id="PS50287">
    <property type="entry name" value="SRCR_2"/>
    <property type="match status" value="1"/>
</dbReference>
<evidence type="ECO:0000256" key="2">
    <source>
        <dbReference type="PROSITE-ProRule" id="PRU00196"/>
    </source>
</evidence>
<gene>
    <name evidence="4" type="ORF">DPMN_166649</name>
</gene>
<dbReference type="InterPro" id="IPR001190">
    <property type="entry name" value="SRCR"/>
</dbReference>
<comment type="caution">
    <text evidence="2">Lacks conserved residue(s) required for the propagation of feature annotation.</text>
</comment>
<evidence type="ECO:0000313" key="5">
    <source>
        <dbReference type="Proteomes" id="UP000828390"/>
    </source>
</evidence>
<dbReference type="AlphaFoldDB" id="A0A9D4F2H6"/>
<keyword evidence="1 2" id="KW-1015">Disulfide bond</keyword>